<accession>A0A9E7N6E5</accession>
<dbReference type="KEGG" id="sawl:NGM29_12360"/>
<feature type="region of interest" description="Disordered" evidence="1">
    <location>
        <begin position="1"/>
        <end position="32"/>
    </location>
</feature>
<organism evidence="4 5">
    <name type="scientific">Natronosalvus rutilus</name>
    <dbReference type="NCBI Taxonomy" id="2953753"/>
    <lineage>
        <taxon>Archaea</taxon>
        <taxon>Methanobacteriati</taxon>
        <taxon>Methanobacteriota</taxon>
        <taxon>Stenosarchaea group</taxon>
        <taxon>Halobacteria</taxon>
        <taxon>Halobacteriales</taxon>
        <taxon>Natrialbaceae</taxon>
        <taxon>Natronosalvus</taxon>
    </lineage>
</organism>
<dbReference type="InterPro" id="IPR056494">
    <property type="entry name" value="DUF7108_C"/>
</dbReference>
<protein>
    <submittedName>
        <fullName evidence="4">RnhA operon protein</fullName>
    </submittedName>
</protein>
<feature type="compositionally biased region" description="Acidic residues" evidence="1">
    <location>
        <begin position="22"/>
        <end position="32"/>
    </location>
</feature>
<dbReference type="AlphaFoldDB" id="A0A9E7N6E5"/>
<feature type="domain" description="DUF7108" evidence="3">
    <location>
        <begin position="117"/>
        <end position="205"/>
    </location>
</feature>
<reference evidence="4" key="1">
    <citation type="submission" date="2022-06" db="EMBL/GenBank/DDBJ databases">
        <title>Diverse halophilic archaea isolated from saline environments.</title>
        <authorList>
            <person name="Cui H.-L."/>
        </authorList>
    </citation>
    <scope>NUCLEOTIDE SEQUENCE</scope>
    <source>
        <strain evidence="4">WLHS1</strain>
    </source>
</reference>
<evidence type="ECO:0000259" key="3">
    <source>
        <dbReference type="Pfam" id="PF23420"/>
    </source>
</evidence>
<dbReference type="Pfam" id="PF23420">
    <property type="entry name" value="DUF7108_C"/>
    <property type="match status" value="1"/>
</dbReference>
<dbReference type="Proteomes" id="UP001056855">
    <property type="component" value="Chromosome"/>
</dbReference>
<proteinExistence type="predicted"/>
<feature type="domain" description="DUF7108" evidence="2">
    <location>
        <begin position="25"/>
        <end position="112"/>
    </location>
</feature>
<sequence length="214" mass="24306">MTGHDAFEHEPGEGETNGASDAEPDLPADVVDEAERLRRLERNAVDEGECEAHADRRERLLEEHDYTDHVRSDDGDEVLVLHPKEWHDEEAGVIRTDRIEDLTRAVEIPLDGPGYPEDWDTVDEQNRSLAAEVRTVHGDVHGDTAEALADFMGNHYAKPITSASSDELEEFRSEYFVRNAWPSEEQRDALDDSLERIYETAEKPVPEFRSEPSQ</sequence>
<feature type="compositionally biased region" description="Basic and acidic residues" evidence="1">
    <location>
        <begin position="1"/>
        <end position="12"/>
    </location>
</feature>
<dbReference type="Pfam" id="PF23418">
    <property type="entry name" value="DUF7108"/>
    <property type="match status" value="1"/>
</dbReference>
<name>A0A9E7N6E5_9EURY</name>
<evidence type="ECO:0000313" key="4">
    <source>
        <dbReference type="EMBL" id="UTF52577.1"/>
    </source>
</evidence>
<keyword evidence="5" id="KW-1185">Reference proteome</keyword>
<dbReference type="EMBL" id="CP100355">
    <property type="protein sequence ID" value="UTF52577.1"/>
    <property type="molecule type" value="Genomic_DNA"/>
</dbReference>
<dbReference type="GeneID" id="73290852"/>
<evidence type="ECO:0000256" key="1">
    <source>
        <dbReference type="SAM" id="MobiDB-lite"/>
    </source>
</evidence>
<gene>
    <name evidence="4" type="ORF">NGM29_12360</name>
</gene>
<evidence type="ECO:0000313" key="5">
    <source>
        <dbReference type="Proteomes" id="UP001056855"/>
    </source>
</evidence>
<dbReference type="RefSeq" id="WP_254156553.1">
    <property type="nucleotide sequence ID" value="NZ_CP100355.1"/>
</dbReference>
<dbReference type="InterPro" id="IPR055532">
    <property type="entry name" value="DUF7108_N"/>
</dbReference>
<evidence type="ECO:0000259" key="2">
    <source>
        <dbReference type="Pfam" id="PF23418"/>
    </source>
</evidence>